<organism evidence="2">
    <name type="scientific">marine sediment metagenome</name>
    <dbReference type="NCBI Taxonomy" id="412755"/>
    <lineage>
        <taxon>unclassified sequences</taxon>
        <taxon>metagenomes</taxon>
        <taxon>ecological metagenomes</taxon>
    </lineage>
</organism>
<sequence>GYRLKQKAEFMRNIITIFWREYKSYYVSPIAYVVIGVFLILVSNRFIYKFNDFVQMSFMATAQAVNTQSLIPKFSINDSVIRYVFHNIRNISLFLLPMITMRLLLRSAGPALWNCC</sequence>
<evidence type="ECO:0008006" key="3">
    <source>
        <dbReference type="Google" id="ProtNLM"/>
    </source>
</evidence>
<name>X1N714_9ZZZZ</name>
<dbReference type="AlphaFoldDB" id="X1N714"/>
<keyword evidence="1" id="KW-0472">Membrane</keyword>
<keyword evidence="1" id="KW-0812">Transmembrane</keyword>
<gene>
    <name evidence="2" type="ORF">S06H3_38786</name>
</gene>
<protein>
    <recommendedName>
        <fullName evidence="3">ABC transmembrane type-1 domain-containing protein</fullName>
    </recommendedName>
</protein>
<comment type="caution">
    <text evidence="2">The sequence shown here is derived from an EMBL/GenBank/DDBJ whole genome shotgun (WGS) entry which is preliminary data.</text>
</comment>
<evidence type="ECO:0000256" key="1">
    <source>
        <dbReference type="SAM" id="Phobius"/>
    </source>
</evidence>
<accession>X1N714</accession>
<dbReference type="EMBL" id="BARV01023667">
    <property type="protein sequence ID" value="GAI39383.1"/>
    <property type="molecule type" value="Genomic_DNA"/>
</dbReference>
<evidence type="ECO:0000313" key="2">
    <source>
        <dbReference type="EMBL" id="GAI39383.1"/>
    </source>
</evidence>
<reference evidence="2" key="1">
    <citation type="journal article" date="2014" name="Front. Microbiol.">
        <title>High frequency of phylogenetically diverse reductive dehalogenase-homologous genes in deep subseafloor sedimentary metagenomes.</title>
        <authorList>
            <person name="Kawai M."/>
            <person name="Futagami T."/>
            <person name="Toyoda A."/>
            <person name="Takaki Y."/>
            <person name="Nishi S."/>
            <person name="Hori S."/>
            <person name="Arai W."/>
            <person name="Tsubouchi T."/>
            <person name="Morono Y."/>
            <person name="Uchiyama I."/>
            <person name="Ito T."/>
            <person name="Fujiyama A."/>
            <person name="Inagaki F."/>
            <person name="Takami H."/>
        </authorList>
    </citation>
    <scope>NUCLEOTIDE SEQUENCE</scope>
    <source>
        <strain evidence="2">Expedition CK06-06</strain>
    </source>
</reference>
<feature type="non-terminal residue" evidence="2">
    <location>
        <position position="1"/>
    </location>
</feature>
<proteinExistence type="predicted"/>
<keyword evidence="1" id="KW-1133">Transmembrane helix</keyword>
<feature type="transmembrane region" description="Helical" evidence="1">
    <location>
        <begin position="29"/>
        <end position="48"/>
    </location>
</feature>